<dbReference type="InterPro" id="IPR021136">
    <property type="entry name" value="Flagellar_hook_control-like_C"/>
</dbReference>
<feature type="region of interest" description="Disordered" evidence="1">
    <location>
        <begin position="1"/>
        <end position="385"/>
    </location>
</feature>
<dbReference type="RefSeq" id="WP_205157899.1">
    <property type="nucleotide sequence ID" value="NZ_JAFEUM010000002.1"/>
</dbReference>
<gene>
    <name evidence="3" type="ORF">JQC93_07850</name>
</gene>
<evidence type="ECO:0000256" key="1">
    <source>
        <dbReference type="SAM" id="MobiDB-lite"/>
    </source>
</evidence>
<keyword evidence="3" id="KW-0969">Cilium</keyword>
<feature type="region of interest" description="Disordered" evidence="1">
    <location>
        <begin position="413"/>
        <end position="432"/>
    </location>
</feature>
<feature type="compositionally biased region" description="Low complexity" evidence="1">
    <location>
        <begin position="490"/>
        <end position="505"/>
    </location>
</feature>
<feature type="compositionally biased region" description="Basic and acidic residues" evidence="1">
    <location>
        <begin position="237"/>
        <end position="248"/>
    </location>
</feature>
<name>A0ABS2HGV0_9VIBR</name>
<keyword evidence="3" id="KW-0282">Flagellum</keyword>
<dbReference type="Pfam" id="PF02120">
    <property type="entry name" value="Flg_hook"/>
    <property type="match status" value="1"/>
</dbReference>
<feature type="compositionally biased region" description="Low complexity" evidence="1">
    <location>
        <begin position="294"/>
        <end position="315"/>
    </location>
</feature>
<reference evidence="3 4" key="1">
    <citation type="submission" date="2021-02" db="EMBL/GenBank/DDBJ databases">
        <authorList>
            <person name="Park J.-S."/>
        </authorList>
    </citation>
    <scope>NUCLEOTIDE SEQUENCE [LARGE SCALE GENOMIC DNA]</scope>
    <source>
        <strain evidence="3 4">188UL20-2</strain>
    </source>
</reference>
<dbReference type="InterPro" id="IPR038610">
    <property type="entry name" value="FliK-like_C_sf"/>
</dbReference>
<evidence type="ECO:0000313" key="3">
    <source>
        <dbReference type="EMBL" id="MBM7036326.1"/>
    </source>
</evidence>
<dbReference type="Proteomes" id="UP000809621">
    <property type="component" value="Unassembled WGS sequence"/>
</dbReference>
<dbReference type="PANTHER" id="PTHR37533:SF2">
    <property type="entry name" value="FLAGELLAR HOOK-LENGTH CONTROL PROTEIN"/>
    <property type="match status" value="1"/>
</dbReference>
<organism evidence="3 4">
    <name type="scientific">Vibrio ulleungensis</name>
    <dbReference type="NCBI Taxonomy" id="2807619"/>
    <lineage>
        <taxon>Bacteria</taxon>
        <taxon>Pseudomonadati</taxon>
        <taxon>Pseudomonadota</taxon>
        <taxon>Gammaproteobacteria</taxon>
        <taxon>Vibrionales</taxon>
        <taxon>Vibrionaceae</taxon>
        <taxon>Vibrio</taxon>
    </lineage>
</organism>
<feature type="region of interest" description="Disordered" evidence="1">
    <location>
        <begin position="472"/>
        <end position="511"/>
    </location>
</feature>
<sequence length="651" mass="67227">MTMQAAAAPAITTKATSPKSEMSAKPAAQSASSDKEGNFEQSLTKASQSDSDSKVDKSTKVSKAKSSDEAKATDKAASTSHTKTSDSEQKVTAKNTQSIDSKGVVTAEDESSESFLGSLFSSDETSKGDKSDGSKQTANPSSKAESPATGSDDSAVDENMQQASDLLKRLDESNAALKSEQPKEAAKSSTYTADSVQAHSSEGQLASRNGKQEQSAELSSTTVESDGKLTTAQNLTKSDESVAVKDSGEGISALKEGEAGANQGRFSSETQQGHTVTSVKQTDEESATTAEPMSQQSNLKSSNLESSSGESSNLNTAGSNTSQALSSEGIEPQLNTATQGEAASLSAQDGESTMTQVYGATNSDDQIVWDKQEQQDTPNAVTTGVGASTVTATSATTSSAANQGSVTAAGATVAGQNAATSPPWSPNSAVHTGVQAPANAVAAGAISPASPELSGKQQTALAAAGLQIVRTQKSDPNQPEAATPFDSINSQQSQQSLSGLQRLEQAQQAQTPVQVKSDLAADQMAERVQMMMSKNLKNIDIRLDPPELGRMQIRMNMSGDVANVQITVSNPAARELIEQTIPRLREMLAQSGVALAETSVQQQSSRGGQAQQGSDGQLSRGGNNDFNGVAEDEPAIQVSTASPEQGISFFA</sequence>
<protein>
    <submittedName>
        <fullName evidence="3">Flagellar hook-length control protein FliK</fullName>
    </submittedName>
</protein>
<feature type="compositionally biased region" description="Polar residues" evidence="1">
    <location>
        <begin position="316"/>
        <end position="326"/>
    </location>
</feature>
<keyword evidence="3" id="KW-0966">Cell projection</keyword>
<dbReference type="CDD" id="cd17470">
    <property type="entry name" value="T3SS_Flik_C"/>
    <property type="match status" value="1"/>
</dbReference>
<feature type="compositionally biased region" description="Basic and acidic residues" evidence="1">
    <location>
        <begin position="51"/>
        <end position="74"/>
    </location>
</feature>
<feature type="domain" description="Flagellar hook-length control protein-like C-terminal" evidence="2">
    <location>
        <begin position="526"/>
        <end position="608"/>
    </location>
</feature>
<feature type="compositionally biased region" description="Polar residues" evidence="1">
    <location>
        <begin position="187"/>
        <end position="236"/>
    </location>
</feature>
<feature type="compositionally biased region" description="Low complexity" evidence="1">
    <location>
        <begin position="113"/>
        <end position="123"/>
    </location>
</feature>
<evidence type="ECO:0000313" key="4">
    <source>
        <dbReference type="Proteomes" id="UP000809621"/>
    </source>
</evidence>
<dbReference type="EMBL" id="JAFEUM010000002">
    <property type="protein sequence ID" value="MBM7036326.1"/>
    <property type="molecule type" value="Genomic_DNA"/>
</dbReference>
<feature type="region of interest" description="Disordered" evidence="1">
    <location>
        <begin position="598"/>
        <end position="651"/>
    </location>
</feature>
<keyword evidence="4" id="KW-1185">Reference proteome</keyword>
<feature type="compositionally biased region" description="Polar residues" evidence="1">
    <location>
        <begin position="264"/>
        <end position="280"/>
    </location>
</feature>
<dbReference type="PANTHER" id="PTHR37533">
    <property type="entry name" value="FLAGELLAR HOOK-LENGTH CONTROL PROTEIN"/>
    <property type="match status" value="1"/>
</dbReference>
<dbReference type="InterPro" id="IPR052563">
    <property type="entry name" value="FliK"/>
</dbReference>
<dbReference type="Gene3D" id="3.30.750.140">
    <property type="match status" value="1"/>
</dbReference>
<proteinExistence type="predicted"/>
<feature type="compositionally biased region" description="Polar residues" evidence="1">
    <location>
        <begin position="333"/>
        <end position="365"/>
    </location>
</feature>
<feature type="compositionally biased region" description="Basic and acidic residues" evidence="1">
    <location>
        <begin position="124"/>
        <end position="133"/>
    </location>
</feature>
<feature type="compositionally biased region" description="Polar residues" evidence="1">
    <location>
        <begin position="134"/>
        <end position="152"/>
    </location>
</feature>
<evidence type="ECO:0000259" key="2">
    <source>
        <dbReference type="Pfam" id="PF02120"/>
    </source>
</evidence>
<feature type="compositionally biased region" description="Low complexity" evidence="1">
    <location>
        <begin position="1"/>
        <end position="16"/>
    </location>
</feature>
<feature type="compositionally biased region" description="Low complexity" evidence="1">
    <location>
        <begin position="599"/>
        <end position="617"/>
    </location>
</feature>
<comment type="caution">
    <text evidence="3">The sequence shown here is derived from an EMBL/GenBank/DDBJ whole genome shotgun (WGS) entry which is preliminary data.</text>
</comment>
<accession>A0ABS2HGV0</accession>